<proteinExistence type="inferred from homology"/>
<keyword evidence="6" id="KW-1133">Transmembrane helix</keyword>
<keyword evidence="6" id="KW-0472">Membrane</keyword>
<dbReference type="FunFam" id="3.40.50.1820:FF:000072">
    <property type="entry name" value="Serine carboxypeptidase-like 19"/>
    <property type="match status" value="1"/>
</dbReference>
<dbReference type="Gene3D" id="3.40.50.1820">
    <property type="entry name" value="alpha/beta hydrolase"/>
    <property type="match status" value="1"/>
</dbReference>
<comment type="similarity">
    <text evidence="1">Belongs to the peptidase S10 family.</text>
</comment>
<dbReference type="AlphaFoldDB" id="A0A151RYX5"/>
<evidence type="ECO:0000256" key="1">
    <source>
        <dbReference type="ARBA" id="ARBA00009431"/>
    </source>
</evidence>
<dbReference type="Proteomes" id="UP000075243">
    <property type="component" value="Unassembled WGS sequence"/>
</dbReference>
<evidence type="ECO:0000313" key="7">
    <source>
        <dbReference type="EMBL" id="KYP47771.1"/>
    </source>
</evidence>
<dbReference type="PROSITE" id="PS00560">
    <property type="entry name" value="CARBOXYPEPT_SER_HIS"/>
    <property type="match status" value="1"/>
</dbReference>
<dbReference type="PRINTS" id="PR00724">
    <property type="entry name" value="CRBOXYPTASEC"/>
</dbReference>
<dbReference type="SUPFAM" id="SSF53474">
    <property type="entry name" value="alpha/beta-Hydrolases"/>
    <property type="match status" value="1"/>
</dbReference>
<gene>
    <name evidence="7" type="ORF">KK1_030535</name>
</gene>
<evidence type="ECO:0000256" key="5">
    <source>
        <dbReference type="ARBA" id="ARBA00023180"/>
    </source>
</evidence>
<dbReference type="OMA" id="MECHAMI"/>
<evidence type="ECO:0000256" key="2">
    <source>
        <dbReference type="ARBA" id="ARBA00022645"/>
    </source>
</evidence>
<evidence type="ECO:0000256" key="3">
    <source>
        <dbReference type="ARBA" id="ARBA00022670"/>
    </source>
</evidence>
<protein>
    <submittedName>
        <fullName evidence="7">Serine carboxypeptidase-like 18</fullName>
        <ecNumber evidence="7">2.3.1.91</ecNumber>
        <ecNumber evidence="7">3.4.16.-</ecNumber>
    </submittedName>
</protein>
<dbReference type="EC" id="2.3.1.91" evidence="7"/>
<dbReference type="PANTHER" id="PTHR11802">
    <property type="entry name" value="SERINE PROTEASE FAMILY S10 SERINE CARBOXYPEPTIDASE"/>
    <property type="match status" value="1"/>
</dbReference>
<keyword evidence="7" id="KW-0808">Transferase</keyword>
<reference evidence="7" key="1">
    <citation type="journal article" date="2012" name="Nat. Biotechnol.">
        <title>Draft genome sequence of pigeonpea (Cajanus cajan), an orphan legume crop of resource-poor farmers.</title>
        <authorList>
            <person name="Varshney R.K."/>
            <person name="Chen W."/>
            <person name="Li Y."/>
            <person name="Bharti A.K."/>
            <person name="Saxena R.K."/>
            <person name="Schlueter J.A."/>
            <person name="Donoghue M.T."/>
            <person name="Azam S."/>
            <person name="Fan G."/>
            <person name="Whaley A.M."/>
            <person name="Farmer A.D."/>
            <person name="Sheridan J."/>
            <person name="Iwata A."/>
            <person name="Tuteja R."/>
            <person name="Penmetsa R.V."/>
            <person name="Wu W."/>
            <person name="Upadhyaya H.D."/>
            <person name="Yang S.P."/>
            <person name="Shah T."/>
            <person name="Saxena K.B."/>
            <person name="Michael T."/>
            <person name="McCombie W.R."/>
            <person name="Yang B."/>
            <person name="Zhang G."/>
            <person name="Yang H."/>
            <person name="Wang J."/>
            <person name="Spillane C."/>
            <person name="Cook D.R."/>
            <person name="May G.D."/>
            <person name="Xu X."/>
            <person name="Jackson S.A."/>
        </authorList>
    </citation>
    <scope>NUCLEOTIDE SEQUENCE [LARGE SCALE GENOMIC DNA]</scope>
</reference>
<name>A0A151RYX5_CAJCA</name>
<keyword evidence="7" id="KW-0012">Acyltransferase</keyword>
<keyword evidence="6" id="KW-0812">Transmembrane</keyword>
<dbReference type="InterPro" id="IPR033124">
    <property type="entry name" value="Ser_caboxypep_his_AS"/>
</dbReference>
<dbReference type="InterPro" id="IPR029058">
    <property type="entry name" value="AB_hydrolase_fold"/>
</dbReference>
<sequence>MEAAATVTANQHYLVTSKCMIILWTFILLFTLCNPVASNSIVKTLPGFPGELPFLLETGYIGVGELDEIQLFYYFVESEGWPATDPLVLWLTGGPGCSALSGIMYEIGPIRFDYERSIEENKPVLALNEYSWTKVANIIFLDAPVGTGFSYSTSDTKSATDTYMFLRKWLVAHPKFQKNPVYIAGDSYSGIPVPVIVKKVSDGNTAGNLPLINLKGYVLGNPLTDWKHDFNSRIKFAHRVGLLSDELYEETKLDCQGEYVFPNKSEARCIEDLEIVGLCLKDVCKGMVLEPSCSLTAKLNKMNWNQVDLSDALISQVNPTSDALLLDVNHPGRWCRANNYVFIGIWADDKQVQEALHVRNGTKQEWERCNSSLAYVYDIKSTVDYHRNFTSEDLRALIYSGDHDMVIPYLGTNEWIESLNFTVSTDGEWRPWFVEGQVAGYAERYVMKKYSITYATVKGAGHTAPEYKPRECFGMISRWLAYYYL</sequence>
<keyword evidence="8" id="KW-1185">Reference proteome</keyword>
<dbReference type="GO" id="GO:0019748">
    <property type="term" value="P:secondary metabolic process"/>
    <property type="evidence" value="ECO:0007669"/>
    <property type="project" value="TreeGrafter"/>
</dbReference>
<evidence type="ECO:0000256" key="6">
    <source>
        <dbReference type="SAM" id="Phobius"/>
    </source>
</evidence>
<dbReference type="Pfam" id="PF00450">
    <property type="entry name" value="Peptidase_S10"/>
    <property type="match status" value="1"/>
</dbReference>
<organism evidence="7 8">
    <name type="scientific">Cajanus cajan</name>
    <name type="common">Pigeon pea</name>
    <name type="synonym">Cajanus indicus</name>
    <dbReference type="NCBI Taxonomy" id="3821"/>
    <lineage>
        <taxon>Eukaryota</taxon>
        <taxon>Viridiplantae</taxon>
        <taxon>Streptophyta</taxon>
        <taxon>Embryophyta</taxon>
        <taxon>Tracheophyta</taxon>
        <taxon>Spermatophyta</taxon>
        <taxon>Magnoliopsida</taxon>
        <taxon>eudicotyledons</taxon>
        <taxon>Gunneridae</taxon>
        <taxon>Pentapetalae</taxon>
        <taxon>rosids</taxon>
        <taxon>fabids</taxon>
        <taxon>Fabales</taxon>
        <taxon>Fabaceae</taxon>
        <taxon>Papilionoideae</taxon>
        <taxon>50 kb inversion clade</taxon>
        <taxon>NPAAA clade</taxon>
        <taxon>indigoferoid/millettioid clade</taxon>
        <taxon>Phaseoleae</taxon>
        <taxon>Cajanus</taxon>
    </lineage>
</organism>
<dbReference type="PANTHER" id="PTHR11802:SF224">
    <property type="entry name" value="SERINE CARBOXYPEPTIDASE-LIKE 7 ISOFORM X1"/>
    <property type="match status" value="1"/>
</dbReference>
<dbReference type="GO" id="GO:0047202">
    <property type="term" value="F:sinapoylglucose-choline O-sinapoyltransferase activity"/>
    <property type="evidence" value="ECO:0007669"/>
    <property type="project" value="UniProtKB-EC"/>
</dbReference>
<evidence type="ECO:0000313" key="8">
    <source>
        <dbReference type="Proteomes" id="UP000075243"/>
    </source>
</evidence>
<evidence type="ECO:0000256" key="4">
    <source>
        <dbReference type="ARBA" id="ARBA00022801"/>
    </source>
</evidence>
<accession>A0A151RYX5</accession>
<dbReference type="EC" id="3.4.16.-" evidence="7"/>
<keyword evidence="3" id="KW-0645">Protease</keyword>
<dbReference type="GO" id="GO:0006508">
    <property type="term" value="P:proteolysis"/>
    <property type="evidence" value="ECO:0007669"/>
    <property type="project" value="UniProtKB-KW"/>
</dbReference>
<dbReference type="InterPro" id="IPR001563">
    <property type="entry name" value="Peptidase_S10"/>
</dbReference>
<keyword evidence="2 7" id="KW-0121">Carboxypeptidase</keyword>
<dbReference type="GO" id="GO:0004185">
    <property type="term" value="F:serine-type carboxypeptidase activity"/>
    <property type="evidence" value="ECO:0007669"/>
    <property type="project" value="InterPro"/>
</dbReference>
<keyword evidence="4 7" id="KW-0378">Hydrolase</keyword>
<keyword evidence="5" id="KW-0325">Glycoprotein</keyword>
<feature type="transmembrane region" description="Helical" evidence="6">
    <location>
        <begin position="12"/>
        <end position="32"/>
    </location>
</feature>
<dbReference type="EMBL" id="KQ483517">
    <property type="protein sequence ID" value="KYP47771.1"/>
    <property type="molecule type" value="Genomic_DNA"/>
</dbReference>
<dbReference type="Gramene" id="C.cajan_29724.t">
    <property type="protein sequence ID" value="C.cajan_29724.t"/>
    <property type="gene ID" value="C.cajan_29724"/>
</dbReference>